<dbReference type="EC" id="2.7.10.2" evidence="1"/>
<reference evidence="1 2" key="1">
    <citation type="submission" date="2018-06" db="EMBL/GenBank/DDBJ databases">
        <authorList>
            <consortium name="Pathogen Informatics"/>
            <person name="Doyle S."/>
        </authorList>
    </citation>
    <scope>NUCLEOTIDE SEQUENCE [LARGE SCALE GENOMIC DNA]</scope>
    <source>
        <strain evidence="1 2">4028STDY6275000</strain>
    </source>
</reference>
<dbReference type="GO" id="GO:0004715">
    <property type="term" value="F:non-membrane spanning protein tyrosine kinase activity"/>
    <property type="evidence" value="ECO:0007669"/>
    <property type="project" value="UniProtKB-EC"/>
</dbReference>
<evidence type="ECO:0000313" key="2">
    <source>
        <dbReference type="Proteomes" id="UP000260191"/>
    </source>
</evidence>
<dbReference type="AlphaFoldDB" id="A0A658YXP4"/>
<dbReference type="Proteomes" id="UP000260191">
    <property type="component" value="Unassembled WGS sequence"/>
</dbReference>
<accession>A0A658YXP4</accession>
<dbReference type="EMBL" id="UIPR01000028">
    <property type="protein sequence ID" value="SVH86901.1"/>
    <property type="molecule type" value="Genomic_DNA"/>
</dbReference>
<dbReference type="InterPro" id="IPR027417">
    <property type="entry name" value="P-loop_NTPase"/>
</dbReference>
<proteinExistence type="predicted"/>
<dbReference type="Gene3D" id="3.40.50.300">
    <property type="entry name" value="P-loop containing nucleotide triphosphate hydrolases"/>
    <property type="match status" value="1"/>
</dbReference>
<organism evidence="1 2">
    <name type="scientific">Shigella flexneri</name>
    <dbReference type="NCBI Taxonomy" id="623"/>
    <lineage>
        <taxon>Bacteria</taxon>
        <taxon>Pseudomonadati</taxon>
        <taxon>Pseudomonadota</taxon>
        <taxon>Gammaproteobacteria</taxon>
        <taxon>Enterobacterales</taxon>
        <taxon>Enterobacteriaceae</taxon>
        <taxon>Shigella</taxon>
    </lineage>
</organism>
<evidence type="ECO:0000313" key="1">
    <source>
        <dbReference type="EMBL" id="SVH86901.1"/>
    </source>
</evidence>
<keyword evidence="1" id="KW-0808">Transferase</keyword>
<dbReference type="EC" id="2.7.10.-" evidence="1"/>
<protein>
    <submittedName>
        <fullName evidence="1">Cryptic autophosphorylating protein tyrosine kinase Etk</fullName>
        <ecNumber evidence="1">2.7.10.-</ecNumber>
        <ecNumber evidence="1">2.7.10.2</ecNumber>
    </submittedName>
</protein>
<gene>
    <name evidence="1" type="primary">etk1_2</name>
    <name evidence="1" type="ORF">SAMEA3710514_02033</name>
</gene>
<keyword evidence="1" id="KW-0418">Kinase</keyword>
<sequence length="102" mass="10887">MSINIDGRDCCQTGQFSQDVADGALTMLAVSDAAVVGRSVGTSLLVARFGLNTAKEVSLSMQRLEQAGVNIKGAILNGVIKRASTAYSYGYNYYGYSYSEKE</sequence>
<name>A0A658YXP4_SHIFL</name>